<dbReference type="PROSITE" id="PS00108">
    <property type="entry name" value="PROTEIN_KINASE_ST"/>
    <property type="match status" value="1"/>
</dbReference>
<dbReference type="Proteomes" id="UP000829354">
    <property type="component" value="Chromosome X"/>
</dbReference>
<keyword evidence="5" id="KW-0067">ATP-binding</keyword>
<keyword evidence="4" id="KW-0418">Kinase</keyword>
<keyword evidence="8" id="KW-1185">Reference proteome</keyword>
<keyword evidence="3" id="KW-0547">Nucleotide-binding</keyword>
<feature type="domain" description="Protein kinase" evidence="6">
    <location>
        <begin position="13"/>
        <end position="293"/>
    </location>
</feature>
<evidence type="ECO:0000256" key="5">
    <source>
        <dbReference type="ARBA" id="ARBA00022840"/>
    </source>
</evidence>
<evidence type="ECO:0000259" key="6">
    <source>
        <dbReference type="PROSITE" id="PS50011"/>
    </source>
</evidence>
<dbReference type="PANTHER" id="PTHR24058">
    <property type="entry name" value="DUAL SPECIFICITY PROTEIN KINASE"/>
    <property type="match status" value="1"/>
</dbReference>
<dbReference type="GO" id="GO:0005524">
    <property type="term" value="F:ATP binding"/>
    <property type="evidence" value="ECO:0007669"/>
    <property type="project" value="UniProtKB-KW"/>
</dbReference>
<dbReference type="InterPro" id="IPR008271">
    <property type="entry name" value="Ser/Thr_kinase_AS"/>
</dbReference>
<proteinExistence type="predicted"/>
<evidence type="ECO:0000313" key="7">
    <source>
        <dbReference type="EMBL" id="UMM40783.1"/>
    </source>
</evidence>
<dbReference type="SUPFAM" id="SSF56112">
    <property type="entry name" value="Protein kinase-like (PK-like)"/>
    <property type="match status" value="1"/>
</dbReference>
<evidence type="ECO:0000256" key="2">
    <source>
        <dbReference type="ARBA" id="ARBA00022679"/>
    </source>
</evidence>
<protein>
    <recommendedName>
        <fullName evidence="6">Protein kinase domain-containing protein</fullName>
    </recommendedName>
</protein>
<name>A0AAE9JRD4_CAEBR</name>
<dbReference type="Pfam" id="PF00069">
    <property type="entry name" value="Pkinase"/>
    <property type="match status" value="1"/>
</dbReference>
<evidence type="ECO:0000256" key="1">
    <source>
        <dbReference type="ARBA" id="ARBA00022527"/>
    </source>
</evidence>
<dbReference type="AlphaFoldDB" id="A0AAE9JRD4"/>
<dbReference type="EMBL" id="CP092625">
    <property type="protein sequence ID" value="UMM40783.1"/>
    <property type="molecule type" value="Genomic_DNA"/>
</dbReference>
<evidence type="ECO:0000313" key="8">
    <source>
        <dbReference type="Proteomes" id="UP000829354"/>
    </source>
</evidence>
<dbReference type="InterPro" id="IPR011009">
    <property type="entry name" value="Kinase-like_dom_sf"/>
</dbReference>
<dbReference type="PROSITE" id="PS50011">
    <property type="entry name" value="PROTEIN_KINASE_DOM"/>
    <property type="match status" value="1"/>
</dbReference>
<organism evidence="7 8">
    <name type="scientific">Caenorhabditis briggsae</name>
    <dbReference type="NCBI Taxonomy" id="6238"/>
    <lineage>
        <taxon>Eukaryota</taxon>
        <taxon>Metazoa</taxon>
        <taxon>Ecdysozoa</taxon>
        <taxon>Nematoda</taxon>
        <taxon>Chromadorea</taxon>
        <taxon>Rhabditida</taxon>
        <taxon>Rhabditina</taxon>
        <taxon>Rhabditomorpha</taxon>
        <taxon>Rhabditoidea</taxon>
        <taxon>Rhabditidae</taxon>
        <taxon>Peloderinae</taxon>
        <taxon>Caenorhabditis</taxon>
    </lineage>
</organism>
<dbReference type="Gene3D" id="1.10.510.10">
    <property type="entry name" value="Transferase(Phosphotransferase) domain 1"/>
    <property type="match status" value="1"/>
</dbReference>
<dbReference type="SMART" id="SM00220">
    <property type="entry name" value="S_TKc"/>
    <property type="match status" value="1"/>
</dbReference>
<accession>A0AAE9JRD4</accession>
<evidence type="ECO:0000256" key="4">
    <source>
        <dbReference type="ARBA" id="ARBA00022777"/>
    </source>
</evidence>
<keyword evidence="2" id="KW-0808">Transferase</keyword>
<dbReference type="GO" id="GO:0004674">
    <property type="term" value="F:protein serine/threonine kinase activity"/>
    <property type="evidence" value="ECO:0007669"/>
    <property type="project" value="UniProtKB-KW"/>
</dbReference>
<gene>
    <name evidence="7" type="ORF">L5515_017298</name>
</gene>
<evidence type="ECO:0000256" key="3">
    <source>
        <dbReference type="ARBA" id="ARBA00022741"/>
    </source>
</evidence>
<dbReference type="Gene3D" id="3.30.200.20">
    <property type="entry name" value="Phosphorylase Kinase, domain 1"/>
    <property type="match status" value="1"/>
</dbReference>
<dbReference type="InterPro" id="IPR050494">
    <property type="entry name" value="Ser_Thr_dual-spec_kinase"/>
</dbReference>
<reference evidence="7 8" key="1">
    <citation type="submission" date="2022-04" db="EMBL/GenBank/DDBJ databases">
        <title>Chromosome-level reference genomes for two strains of Caenorhabditis briggsae: an improved platform for comparative genomics.</title>
        <authorList>
            <person name="Stevens L."/>
            <person name="Andersen E."/>
        </authorList>
    </citation>
    <scope>NUCLEOTIDE SEQUENCE [LARGE SCALE GENOMIC DNA]</scope>
    <source>
        <strain evidence="7">VX34</strain>
        <tissue evidence="7">Whole-organism</tissue>
    </source>
</reference>
<dbReference type="CDD" id="cd00180">
    <property type="entry name" value="PKc"/>
    <property type="match status" value="1"/>
</dbReference>
<dbReference type="InterPro" id="IPR000719">
    <property type="entry name" value="Prot_kinase_dom"/>
</dbReference>
<dbReference type="FunFam" id="3.30.200.20:FF:001387">
    <property type="entry name" value="Protein CBG16237"/>
    <property type="match status" value="1"/>
</dbReference>
<keyword evidence="1" id="KW-0723">Serine/threonine-protein kinase</keyword>
<sequence length="293" mass="33280">MSFVIGEVIDGKYHVNARIGKGGFGVIFKVTDYVDLREKALKTIGGSDPKDEDYLNEVHVLTFLAPVPGVQKLQNHFTYRNKLCLVLDLYMVDMVTLAENKLFSQSLTSKVGHKLTEILRDVHNFGIIHRDIKPENLMIALVGEAAEIRLIDFGMACFFRKPHGFIGKVSADDYVYTDPASAAHGMAIGKKPSKTDDFVMLVYTLMKLRRLNPFQAETGKQRTDLKQQFHENPARILKRKNRFLLGIAKIICENAVDNVVNYESILYSLKNSAKYNMEKPFHVGRRNKMSLRP</sequence>